<protein>
    <submittedName>
        <fullName evidence="4">Glycosyltransferase</fullName>
        <ecNumber evidence="4">2.4.-.-</ecNumber>
    </submittedName>
</protein>
<evidence type="ECO:0000313" key="4">
    <source>
        <dbReference type="EMBL" id="WNH48312.1"/>
    </source>
</evidence>
<reference evidence="4 5" key="1">
    <citation type="submission" date="2022-12" db="EMBL/GenBank/DDBJ databases">
        <title>Two new species, Stenotrophomonas aracearum and Stenotrophomonas oahuensis, isolated from Anthurium (Araceae family) in Hawaii.</title>
        <authorList>
            <person name="Chunag S.C."/>
            <person name="Dobhal S."/>
            <person name="Alvarez A."/>
            <person name="Arif M."/>
        </authorList>
    </citation>
    <scope>NUCLEOTIDE SEQUENCE [LARGE SCALE GENOMIC DNA]</scope>
    <source>
        <strain evidence="4 5">A5588</strain>
    </source>
</reference>
<dbReference type="GO" id="GO:0016757">
    <property type="term" value="F:glycosyltransferase activity"/>
    <property type="evidence" value="ECO:0007669"/>
    <property type="project" value="UniProtKB-KW"/>
</dbReference>
<dbReference type="EC" id="2.4.-.-" evidence="4"/>
<keyword evidence="5" id="KW-1185">Reference proteome</keyword>
<dbReference type="Pfam" id="PF13439">
    <property type="entry name" value="Glyco_transf_4"/>
    <property type="match status" value="1"/>
</dbReference>
<dbReference type="InterPro" id="IPR028098">
    <property type="entry name" value="Glyco_trans_4-like_N"/>
</dbReference>
<evidence type="ECO:0000259" key="3">
    <source>
        <dbReference type="Pfam" id="PF13439"/>
    </source>
</evidence>
<dbReference type="PANTHER" id="PTHR12526:SF510">
    <property type="entry name" value="D-INOSITOL 3-PHOSPHATE GLYCOSYLTRANSFERASE"/>
    <property type="match status" value="1"/>
</dbReference>
<evidence type="ECO:0000256" key="2">
    <source>
        <dbReference type="ARBA" id="ARBA00022679"/>
    </source>
</evidence>
<dbReference type="Pfam" id="PF13692">
    <property type="entry name" value="Glyco_trans_1_4"/>
    <property type="match status" value="1"/>
</dbReference>
<dbReference type="RefSeq" id="WP_311182922.1">
    <property type="nucleotide sequence ID" value="NZ_CP115543.1"/>
</dbReference>
<evidence type="ECO:0000256" key="1">
    <source>
        <dbReference type="ARBA" id="ARBA00022676"/>
    </source>
</evidence>
<feature type="domain" description="Glycosyltransferase subfamily 4-like N-terminal" evidence="3">
    <location>
        <begin position="14"/>
        <end position="171"/>
    </location>
</feature>
<keyword evidence="2 4" id="KW-0808">Transferase</keyword>
<dbReference type="Gene3D" id="3.40.50.2000">
    <property type="entry name" value="Glycogen Phosphorylase B"/>
    <property type="match status" value="2"/>
</dbReference>
<evidence type="ECO:0000313" key="5">
    <source>
        <dbReference type="Proteomes" id="UP001305421"/>
    </source>
</evidence>
<dbReference type="PANTHER" id="PTHR12526">
    <property type="entry name" value="GLYCOSYLTRANSFERASE"/>
    <property type="match status" value="1"/>
</dbReference>
<dbReference type="SUPFAM" id="SSF53756">
    <property type="entry name" value="UDP-Glycosyltransferase/glycogen phosphorylase"/>
    <property type="match status" value="1"/>
</dbReference>
<organism evidence="4 5">
    <name type="scientific">Stenotrophomonas aracearum</name>
    <dbReference type="NCBI Taxonomy" id="3003272"/>
    <lineage>
        <taxon>Bacteria</taxon>
        <taxon>Pseudomonadati</taxon>
        <taxon>Pseudomonadota</taxon>
        <taxon>Gammaproteobacteria</taxon>
        <taxon>Lysobacterales</taxon>
        <taxon>Lysobacteraceae</taxon>
        <taxon>Stenotrophomonas</taxon>
    </lineage>
</organism>
<sequence length="378" mass="40835">MKILYTNFHAGDGGGHTTYLASLARALSPRHQLYMAAPADSRVLRVVRQERIAEPVEIAFSSGLPTLARQWADLRTLRRLIVTQGIDIVHANGARDHRVAMEAVAGLSRRPKLVFTKHNSKPSNTLGNAVRARWGTDRVIAVSAHTRQMLLDSPYRHCPIDVVRNGVDLQRFSPVDPGEGAALRARWTTDPKALVLVSNAGTDDHKGWIDLARAIATLPAPIRSKVHMAVAGRDPDPQLVAEVAQLGIAAQVHFAGLLEDIRPFVASGDAGFVLSWDIETISFACREMMAMGKPVMVSDYAGLPENITHGQDGWIVPVRNVAAIAAQVEALYALRSSLPAVGEAARARAERDFGLETFSRLTEASYAAVLGETGSAVA</sequence>
<gene>
    <name evidence="4" type="ORF">PDM28_16855</name>
</gene>
<keyword evidence="1 4" id="KW-0328">Glycosyltransferase</keyword>
<proteinExistence type="predicted"/>
<name>A0ABY9YBR6_9GAMM</name>
<dbReference type="Proteomes" id="UP001305421">
    <property type="component" value="Chromosome"/>
</dbReference>
<dbReference type="EMBL" id="CP115543">
    <property type="protein sequence ID" value="WNH48312.1"/>
    <property type="molecule type" value="Genomic_DNA"/>
</dbReference>
<accession>A0ABY9YBR6</accession>